<keyword evidence="13 19" id="KW-0472">Membrane</keyword>
<comment type="catalytic activity">
    <reaction evidence="18 19">
        <text>alpha-ribazole 5'-phosphate + adenosylcob(III)inamide-GDP = adenosylcob(III)alamin 5'-phosphate + GMP + H(+)</text>
        <dbReference type="Rhea" id="RHEA:23560"/>
        <dbReference type="ChEBI" id="CHEBI:15378"/>
        <dbReference type="ChEBI" id="CHEBI:57918"/>
        <dbReference type="ChEBI" id="CHEBI:58115"/>
        <dbReference type="ChEBI" id="CHEBI:60487"/>
        <dbReference type="ChEBI" id="CHEBI:60493"/>
        <dbReference type="EC" id="2.7.8.26"/>
    </reaction>
</comment>
<evidence type="ECO:0000256" key="1">
    <source>
        <dbReference type="ARBA" id="ARBA00001946"/>
    </source>
</evidence>
<evidence type="ECO:0000313" key="20">
    <source>
        <dbReference type="EMBL" id="MBD2771768.1"/>
    </source>
</evidence>
<proteinExistence type="inferred from homology"/>
<evidence type="ECO:0000256" key="16">
    <source>
        <dbReference type="ARBA" id="ARBA00032853"/>
    </source>
</evidence>
<evidence type="ECO:0000256" key="3">
    <source>
        <dbReference type="ARBA" id="ARBA00004663"/>
    </source>
</evidence>
<evidence type="ECO:0000256" key="9">
    <source>
        <dbReference type="ARBA" id="ARBA00022679"/>
    </source>
</evidence>
<dbReference type="EC" id="2.7.8.26" evidence="5 19"/>
<evidence type="ECO:0000256" key="5">
    <source>
        <dbReference type="ARBA" id="ARBA00013200"/>
    </source>
</evidence>
<evidence type="ECO:0000256" key="14">
    <source>
        <dbReference type="ARBA" id="ARBA00025228"/>
    </source>
</evidence>
<feature type="transmembrane region" description="Helical" evidence="19">
    <location>
        <begin position="12"/>
        <end position="29"/>
    </location>
</feature>
<feature type="transmembrane region" description="Helical" evidence="19">
    <location>
        <begin position="41"/>
        <end position="60"/>
    </location>
</feature>
<protein>
    <recommendedName>
        <fullName evidence="6 19">Adenosylcobinamide-GDP ribazoletransferase</fullName>
        <ecNumber evidence="5 19">2.7.8.26</ecNumber>
    </recommendedName>
    <alternativeName>
        <fullName evidence="16 19">Cobalamin synthase</fullName>
    </alternativeName>
    <alternativeName>
        <fullName evidence="15 19">Cobalamin-5'-phosphate synthase</fullName>
    </alternativeName>
</protein>
<name>A0A8J7BWX3_9CYAN</name>
<dbReference type="RefSeq" id="WP_190826076.1">
    <property type="nucleotide sequence ID" value="NZ_CAWPPI010000028.1"/>
</dbReference>
<dbReference type="GO" id="GO:0009236">
    <property type="term" value="P:cobalamin biosynthetic process"/>
    <property type="evidence" value="ECO:0007669"/>
    <property type="project" value="UniProtKB-UniRule"/>
</dbReference>
<dbReference type="PANTHER" id="PTHR34148">
    <property type="entry name" value="ADENOSYLCOBINAMIDE-GDP RIBAZOLETRANSFERASE"/>
    <property type="match status" value="1"/>
</dbReference>
<evidence type="ECO:0000256" key="7">
    <source>
        <dbReference type="ARBA" id="ARBA00022475"/>
    </source>
</evidence>
<dbReference type="AlphaFoldDB" id="A0A8J7BWX3"/>
<evidence type="ECO:0000256" key="15">
    <source>
        <dbReference type="ARBA" id="ARBA00032605"/>
    </source>
</evidence>
<evidence type="ECO:0000256" key="13">
    <source>
        <dbReference type="ARBA" id="ARBA00023136"/>
    </source>
</evidence>
<comment type="function">
    <text evidence="14 19">Joins adenosylcobinamide-GDP and alpha-ribazole to generate adenosylcobalamin (Ado-cobalamin). Also synthesizes adenosylcobalamin 5'-phosphate from adenosylcobinamide-GDP and alpha-ribazole 5'-phosphate.</text>
</comment>
<dbReference type="PANTHER" id="PTHR34148:SF1">
    <property type="entry name" value="ADENOSYLCOBINAMIDE-GDP RIBAZOLETRANSFERASE"/>
    <property type="match status" value="1"/>
</dbReference>
<comment type="subcellular location">
    <subcellularLocation>
        <location evidence="2 19">Cell membrane</location>
        <topology evidence="2 19">Multi-pass membrane protein</topology>
    </subcellularLocation>
</comment>
<comment type="pathway">
    <text evidence="3 19">Cofactor biosynthesis; adenosylcobalamin biosynthesis; adenosylcobalamin from cob(II)yrinate a,c-diamide: step 7/7.</text>
</comment>
<evidence type="ECO:0000256" key="10">
    <source>
        <dbReference type="ARBA" id="ARBA00022692"/>
    </source>
</evidence>
<keyword evidence="8 19" id="KW-0169">Cobalamin biosynthesis</keyword>
<dbReference type="GO" id="GO:0008818">
    <property type="term" value="F:cobalamin 5'-phosphate synthase activity"/>
    <property type="evidence" value="ECO:0007669"/>
    <property type="project" value="UniProtKB-UniRule"/>
</dbReference>
<evidence type="ECO:0000256" key="18">
    <source>
        <dbReference type="ARBA" id="ARBA00049504"/>
    </source>
</evidence>
<evidence type="ECO:0000256" key="17">
    <source>
        <dbReference type="ARBA" id="ARBA00048623"/>
    </source>
</evidence>
<feature type="transmembrane region" description="Helical" evidence="19">
    <location>
        <begin position="67"/>
        <end position="87"/>
    </location>
</feature>
<dbReference type="Pfam" id="PF02654">
    <property type="entry name" value="CobS"/>
    <property type="match status" value="1"/>
</dbReference>
<accession>A0A8J7BWX3</accession>
<comment type="caution">
    <text evidence="20">The sequence shown here is derived from an EMBL/GenBank/DDBJ whole genome shotgun (WGS) entry which is preliminary data.</text>
</comment>
<evidence type="ECO:0000256" key="2">
    <source>
        <dbReference type="ARBA" id="ARBA00004651"/>
    </source>
</evidence>
<dbReference type="UniPathway" id="UPA00148">
    <property type="reaction ID" value="UER00238"/>
</dbReference>
<comment type="catalytic activity">
    <reaction evidence="17 19">
        <text>alpha-ribazole + adenosylcob(III)inamide-GDP = adenosylcob(III)alamin + GMP + H(+)</text>
        <dbReference type="Rhea" id="RHEA:16049"/>
        <dbReference type="ChEBI" id="CHEBI:10329"/>
        <dbReference type="ChEBI" id="CHEBI:15378"/>
        <dbReference type="ChEBI" id="CHEBI:18408"/>
        <dbReference type="ChEBI" id="CHEBI:58115"/>
        <dbReference type="ChEBI" id="CHEBI:60487"/>
        <dbReference type="EC" id="2.7.8.26"/>
    </reaction>
</comment>
<evidence type="ECO:0000313" key="21">
    <source>
        <dbReference type="Proteomes" id="UP000629098"/>
    </source>
</evidence>
<keyword evidence="10 19" id="KW-0812">Transmembrane</keyword>
<dbReference type="EMBL" id="JACXAE010000028">
    <property type="protein sequence ID" value="MBD2771768.1"/>
    <property type="molecule type" value="Genomic_DNA"/>
</dbReference>
<comment type="cofactor">
    <cofactor evidence="1 19">
        <name>Mg(2+)</name>
        <dbReference type="ChEBI" id="CHEBI:18420"/>
    </cofactor>
</comment>
<comment type="similarity">
    <text evidence="4 19">Belongs to the CobS family.</text>
</comment>
<evidence type="ECO:0000256" key="8">
    <source>
        <dbReference type="ARBA" id="ARBA00022573"/>
    </source>
</evidence>
<dbReference type="InterPro" id="IPR003805">
    <property type="entry name" value="CobS"/>
</dbReference>
<keyword evidence="12 19" id="KW-1133">Transmembrane helix</keyword>
<sequence>MTNICQWWKQQLFNLLAAVAFYTSITIPKVDTFDFRYVARFAPQVGLIIGGILGLLDAVLNYLGMPPLTRSAVVVVVWIAITGGLHLDGVMDTADGLAVGESSRRLEVMADSATGAFGAMAAIALLLLKIAALADIKENRWLILMVACGWGRWGQQLAIACYPYLKPTGKGAFHKAAISSYKYLLPGLLLLVGLSGIQILLNKQHLFALIMAVAGSAIATLTGAWFNRQLGGHTGDTYGAVVEWTEALLLCVLTTLP</sequence>
<evidence type="ECO:0000256" key="4">
    <source>
        <dbReference type="ARBA" id="ARBA00010561"/>
    </source>
</evidence>
<organism evidence="20 21">
    <name type="scientific">Iningainema tapete BLCC-T55</name>
    <dbReference type="NCBI Taxonomy" id="2748662"/>
    <lineage>
        <taxon>Bacteria</taxon>
        <taxon>Bacillati</taxon>
        <taxon>Cyanobacteriota</taxon>
        <taxon>Cyanophyceae</taxon>
        <taxon>Nostocales</taxon>
        <taxon>Scytonemataceae</taxon>
        <taxon>Iningainema tapete</taxon>
    </lineage>
</organism>
<reference evidence="20" key="1">
    <citation type="submission" date="2020-09" db="EMBL/GenBank/DDBJ databases">
        <title>Iningainema tapete sp. nov. (Scytonemataceae, Cyanobacteria) from greenhouses in central Florida (USA) produces two types of nodularin with biosynthetic potential for microcystin-LR and anabaenopeptins.</title>
        <authorList>
            <person name="Berthold D.E."/>
            <person name="Lefler F.W."/>
            <person name="Huang I.-S."/>
            <person name="Abdulla H."/>
            <person name="Zimba P.V."/>
            <person name="Laughinghouse H.D. IV."/>
        </authorList>
    </citation>
    <scope>NUCLEOTIDE SEQUENCE</scope>
    <source>
        <strain evidence="20">BLCCT55</strain>
    </source>
</reference>
<dbReference type="GO" id="GO:0051073">
    <property type="term" value="F:adenosylcobinamide-GDP ribazoletransferase activity"/>
    <property type="evidence" value="ECO:0007669"/>
    <property type="project" value="UniProtKB-UniRule"/>
</dbReference>
<feature type="transmembrane region" description="Helical" evidence="19">
    <location>
        <begin position="183"/>
        <end position="201"/>
    </location>
</feature>
<dbReference type="GO" id="GO:0005886">
    <property type="term" value="C:plasma membrane"/>
    <property type="evidence" value="ECO:0007669"/>
    <property type="project" value="UniProtKB-SubCell"/>
</dbReference>
<gene>
    <name evidence="19" type="primary">cobS</name>
    <name evidence="20" type="ORF">ICL16_06585</name>
</gene>
<evidence type="ECO:0000256" key="6">
    <source>
        <dbReference type="ARBA" id="ARBA00015850"/>
    </source>
</evidence>
<dbReference type="Proteomes" id="UP000629098">
    <property type="component" value="Unassembled WGS sequence"/>
</dbReference>
<keyword evidence="7 19" id="KW-1003">Cell membrane</keyword>
<dbReference type="HAMAP" id="MF_00719">
    <property type="entry name" value="CobS"/>
    <property type="match status" value="1"/>
</dbReference>
<feature type="transmembrane region" description="Helical" evidence="19">
    <location>
        <begin position="207"/>
        <end position="226"/>
    </location>
</feature>
<dbReference type="NCBIfam" id="TIGR00317">
    <property type="entry name" value="cobS"/>
    <property type="match status" value="1"/>
</dbReference>
<evidence type="ECO:0000256" key="19">
    <source>
        <dbReference type="HAMAP-Rule" id="MF_00719"/>
    </source>
</evidence>
<keyword evidence="11 19" id="KW-0460">Magnesium</keyword>
<evidence type="ECO:0000256" key="11">
    <source>
        <dbReference type="ARBA" id="ARBA00022842"/>
    </source>
</evidence>
<keyword evidence="9 19" id="KW-0808">Transferase</keyword>
<keyword evidence="21" id="KW-1185">Reference proteome</keyword>
<evidence type="ECO:0000256" key="12">
    <source>
        <dbReference type="ARBA" id="ARBA00022989"/>
    </source>
</evidence>
<feature type="transmembrane region" description="Helical" evidence="19">
    <location>
        <begin position="113"/>
        <end position="134"/>
    </location>
</feature>